<dbReference type="Proteomes" id="UP000290445">
    <property type="component" value="Segment"/>
</dbReference>
<evidence type="ECO:0000313" key="2">
    <source>
        <dbReference type="Proteomes" id="UP000290445"/>
    </source>
</evidence>
<keyword evidence="2" id="KW-1185">Reference proteome</keyword>
<dbReference type="EMBL" id="MF614691">
    <property type="protein sequence ID" value="AUA60307.1"/>
    <property type="molecule type" value="Genomic_DNA"/>
</dbReference>
<dbReference type="RefSeq" id="YP_009552636.1">
    <property type="nucleotide sequence ID" value="NC_040621.1"/>
</dbReference>
<name>A0A2H4UZW1_9ABAC</name>
<proteinExistence type="predicted"/>
<protein>
    <submittedName>
        <fullName evidence="1">ORF76 protein</fullName>
    </submittedName>
</protein>
<dbReference type="KEGG" id="vg:41699970"/>
<sequence>MDMGPRLIWGAQTMKFKNAVFHEYKYLEDTYRLDGKYNMFDARTLYRDLGEKYNVSISALARYDDNDTNMSGLMLIMLVNYFSQKYDSEHTFASMYEKPGGQEKLIESYAFKSYTKYSVDCYPEINHLRLNRVPEEEMLNYLFSPQTSRIRRTNTDILQNFCPMETGGVNENYMPQEAVITDQHIILPSPSRLVPSNDVSSMIIRDDETGTLIVYALIYSRKL</sequence>
<accession>A0A2H4UZW1</accession>
<dbReference type="GeneID" id="41699970"/>
<organism evidence="1 2">
    <name type="scientific">Operophtera brumata nucleopolyhedrovirus</name>
    <dbReference type="NCBI Taxonomy" id="1046267"/>
    <lineage>
        <taxon>Viruses</taxon>
        <taxon>Viruses incertae sedis</taxon>
        <taxon>Naldaviricetes</taxon>
        <taxon>Lefavirales</taxon>
        <taxon>Baculoviridae</taxon>
        <taxon>Alphabaculovirus</taxon>
        <taxon>Alphabaculovirus opbrumatae</taxon>
    </lineage>
</organism>
<evidence type="ECO:0000313" key="1">
    <source>
        <dbReference type="EMBL" id="AUA60307.1"/>
    </source>
</evidence>
<reference evidence="1 2" key="1">
    <citation type="journal article" date="2017" name="Viruses">
        <title>The Operophtera brumata Nucleopolyhedrovirus (OpbuNPV) Represents an Early, Divergent Lineage within Genus Alphabaculovirus.</title>
        <authorList>
            <person name="Harrison R.L."/>
            <person name="Rowley D.L."/>
            <person name="Mowery J.D."/>
            <person name="Bauchan G.R."/>
            <person name="Burand J.P."/>
        </authorList>
    </citation>
    <scope>NUCLEOTIDE SEQUENCE [LARGE SCALE GENOMIC DNA]</scope>
    <source>
        <strain evidence="1">OpbuNPV-MA</strain>
    </source>
</reference>